<dbReference type="HOGENOM" id="CLU_1755805_0_0_3"/>
<proteinExistence type="predicted"/>
<name>B1WU18_CROS5</name>
<evidence type="ECO:0000313" key="2">
    <source>
        <dbReference type="Proteomes" id="UP000001203"/>
    </source>
</evidence>
<evidence type="ECO:0000313" key="1">
    <source>
        <dbReference type="EMBL" id="ACB52080.1"/>
    </source>
</evidence>
<dbReference type="EMBL" id="CP000806">
    <property type="protein sequence ID" value="ACB52080.1"/>
    <property type="molecule type" value="Genomic_DNA"/>
</dbReference>
<organism evidence="1 2">
    <name type="scientific">Crocosphaera subtropica (strain ATCC 51142 / BH68)</name>
    <name type="common">Cyanothece sp. (strain ATCC 51142)</name>
    <dbReference type="NCBI Taxonomy" id="43989"/>
    <lineage>
        <taxon>Bacteria</taxon>
        <taxon>Bacillati</taxon>
        <taxon>Cyanobacteriota</taxon>
        <taxon>Cyanophyceae</taxon>
        <taxon>Oscillatoriophycideae</taxon>
        <taxon>Chroococcales</taxon>
        <taxon>Aphanothecaceae</taxon>
        <taxon>Crocosphaera</taxon>
        <taxon>Crocosphaera subtropica</taxon>
    </lineage>
</organism>
<sequence length="148" mass="16705">MKTAVMGEGDRSMTMFGFLGGTIMGVDSGYKVLPHPKPDKIFPRLSDAKWFLAVRWCDTLEAPAAIINNTGELAFINHIVLNMGEETFIPQEYRLDIFAQCLHLSPNETVTYELKSQERILEIRGLEIDSRYGKVALVRELSKKATKI</sequence>
<dbReference type="STRING" id="43989.cce_2732"/>
<keyword evidence="2" id="KW-1185">Reference proteome</keyword>
<accession>B1WU18</accession>
<dbReference type="Proteomes" id="UP000001203">
    <property type="component" value="Chromosome circular"/>
</dbReference>
<dbReference type="eggNOG" id="ENOG5032WNE">
    <property type="taxonomic scope" value="Bacteria"/>
</dbReference>
<reference evidence="1 2" key="1">
    <citation type="journal article" date="2008" name="Proc. Natl. Acad. Sci. U.S.A.">
        <title>The genome of Cyanothece 51142, a unicellular diazotrophic cyanobacterium important in the marine nitrogen cycle.</title>
        <authorList>
            <person name="Welsh E.A."/>
            <person name="Liberton M."/>
            <person name="Stoeckel J."/>
            <person name="Loh T."/>
            <person name="Elvitigala T."/>
            <person name="Wang C."/>
            <person name="Wollam A."/>
            <person name="Fulton R.S."/>
            <person name="Clifton S.W."/>
            <person name="Jacobs J.M."/>
            <person name="Aurora R."/>
            <person name="Ghosh B.K."/>
            <person name="Sherman L.A."/>
            <person name="Smith R.D."/>
            <person name="Wilson R.K."/>
            <person name="Pakrasi H.B."/>
        </authorList>
    </citation>
    <scope>NUCLEOTIDE SEQUENCE [LARGE SCALE GENOMIC DNA]</scope>
    <source>
        <strain evidence="2">ATCC 51142 / BH68</strain>
    </source>
</reference>
<dbReference type="AlphaFoldDB" id="B1WU18"/>
<dbReference type="KEGG" id="cyt:cce_2732"/>
<gene>
    <name evidence="1" type="ordered locus">cce_2732</name>
</gene>
<protein>
    <submittedName>
        <fullName evidence="1">Uncharacterized protein</fullName>
    </submittedName>
</protein>